<accession>A0ABR9X127</accession>
<comment type="caution">
    <text evidence="1">The sequence shown here is derived from an EMBL/GenBank/DDBJ whole genome shotgun (WGS) entry which is preliminary data.</text>
</comment>
<dbReference type="EMBL" id="JADFFK010000007">
    <property type="protein sequence ID" value="MBE9637264.1"/>
    <property type="molecule type" value="Genomic_DNA"/>
</dbReference>
<sequence>MRPFDDLELRESGTDTSWTLRYPPDLRTALRQGPGAWQMAVLLAIRHGIRDPDELTDMAFFMHFPELGGQKVPAGHPRMATFRSAWTRLRTEIRGLLGSGPAPSGSTTGPPARFASIRRVWMHSNTITLAGSSSSAQARQQLCQMAPTDVVIGVNPPSWAREAGNRDLAFRAYSSARQSSRLMDALDEVKSCGAAIHFMTWLTPRRRWCDGLVDTLFDLCARSGARSILLDAEETWTKVKPETGSHEGFARKIFGPMISGRPCAIGVTHIVARSLFPKIAPLIGVCDYHLPQAYSRGSPGKLQREAVSVWRDPNKPFVMGLSAIKGRVSTSDMWTDLRQTDALGIGEVYYWSFGHLRTRESRGRAEVVRRASDLARANRPGLPPPQLSHIPWPLF</sequence>
<dbReference type="RefSeq" id="WP_194134582.1">
    <property type="nucleotide sequence ID" value="NZ_JADFFK010000007.1"/>
</dbReference>
<evidence type="ECO:0000313" key="1">
    <source>
        <dbReference type="EMBL" id="MBE9637264.1"/>
    </source>
</evidence>
<evidence type="ECO:0000313" key="2">
    <source>
        <dbReference type="Proteomes" id="UP000607796"/>
    </source>
</evidence>
<organism evidence="1 2">
    <name type="scientific">Salipiger mangrovisoli</name>
    <dbReference type="NCBI Taxonomy" id="2865933"/>
    <lineage>
        <taxon>Bacteria</taxon>
        <taxon>Pseudomonadati</taxon>
        <taxon>Pseudomonadota</taxon>
        <taxon>Alphaproteobacteria</taxon>
        <taxon>Rhodobacterales</taxon>
        <taxon>Roseobacteraceae</taxon>
        <taxon>Salipiger</taxon>
    </lineage>
</organism>
<dbReference type="Proteomes" id="UP000607796">
    <property type="component" value="Unassembled WGS sequence"/>
</dbReference>
<protein>
    <recommendedName>
        <fullName evidence="3">Beta protein</fullName>
    </recommendedName>
</protein>
<keyword evidence="2" id="KW-1185">Reference proteome</keyword>
<reference evidence="1 2" key="1">
    <citation type="journal article" date="2021" name="Int. J. Syst. Evol. Microbiol.">
        <title>Salipiger mangrovisoli sp. nov., isolated from mangrove soil and the proposal for the reclassification of Paraphaeobacter pallidus as Salipiger pallidus comb. nov.</title>
        <authorList>
            <person name="Du J."/>
            <person name="Liu Y."/>
            <person name="Pei T."/>
            <person name="Deng M.R."/>
            <person name="Zhu H."/>
        </authorList>
    </citation>
    <scope>NUCLEOTIDE SEQUENCE [LARGE SCALE GENOMIC DNA]</scope>
    <source>
        <strain evidence="1 2">6D45A</strain>
    </source>
</reference>
<gene>
    <name evidence="1" type="ORF">IQ782_10475</name>
</gene>
<name>A0ABR9X127_9RHOB</name>
<evidence type="ECO:0008006" key="3">
    <source>
        <dbReference type="Google" id="ProtNLM"/>
    </source>
</evidence>
<proteinExistence type="predicted"/>